<gene>
    <name evidence="4" type="ORF">AOABALHP_00003</name>
    <name evidence="5" type="ORF">APHJHCDA_00003</name>
    <name evidence="6" type="ORF">BLHHIOMN_00012</name>
    <name evidence="1" type="ORF">CIDILJJO_00003</name>
    <name evidence="2" type="ORF">INBEEEIC_00012</name>
    <name evidence="3" type="ORF">LBOOMNCC_00029</name>
</gene>
<protein>
    <recommendedName>
        <fullName evidence="7">Small zinc finger protein HVO-2753-like zinc-binding pocket domain-containing protein</fullName>
    </recommendedName>
</protein>
<dbReference type="EMBL" id="MT630767">
    <property type="protein sequence ID" value="QNO42786.1"/>
    <property type="molecule type" value="Genomic_DNA"/>
</dbReference>
<accession>A0A7G9Y0C2</accession>
<evidence type="ECO:0000313" key="4">
    <source>
        <dbReference type="EMBL" id="QNO42700.1"/>
    </source>
</evidence>
<dbReference type="EMBL" id="MT630708">
    <property type="protein sequence ID" value="QNO42110.1"/>
    <property type="molecule type" value="Genomic_DNA"/>
</dbReference>
<sequence>MAKAEACQCVYCPACGAGVCVADAPMRCPKCGCLIKPEETKNE</sequence>
<evidence type="ECO:0000313" key="3">
    <source>
        <dbReference type="EMBL" id="QNO42476.1"/>
    </source>
</evidence>
<evidence type="ECO:0000313" key="2">
    <source>
        <dbReference type="EMBL" id="QNO42110.1"/>
    </source>
</evidence>
<evidence type="ECO:0000313" key="5">
    <source>
        <dbReference type="EMBL" id="QNO42786.1"/>
    </source>
</evidence>
<organism evidence="1">
    <name type="scientific">Candidatus Methanogaster sp. ANME-2c ERB4</name>
    <dbReference type="NCBI Taxonomy" id="2759911"/>
    <lineage>
        <taxon>Archaea</taxon>
        <taxon>Methanobacteriati</taxon>
        <taxon>Methanobacteriota</taxon>
        <taxon>Stenosarchaea group</taxon>
        <taxon>Methanomicrobia</taxon>
        <taxon>Methanosarcinales</taxon>
        <taxon>ANME-2 cluster</taxon>
        <taxon>Candidatus Methanogasteraceae</taxon>
        <taxon>Candidatus Methanogaster</taxon>
    </lineage>
</organism>
<dbReference type="EMBL" id="MT630643">
    <property type="protein sequence ID" value="QNO41456.1"/>
    <property type="molecule type" value="Genomic_DNA"/>
</dbReference>
<evidence type="ECO:0008006" key="7">
    <source>
        <dbReference type="Google" id="ProtNLM"/>
    </source>
</evidence>
<proteinExistence type="predicted"/>
<name>A0A7G9Y0C2_9EURY</name>
<evidence type="ECO:0000313" key="6">
    <source>
        <dbReference type="EMBL" id="QNO43417.1"/>
    </source>
</evidence>
<dbReference type="EMBL" id="MT630742">
    <property type="protein sequence ID" value="QNO42476.1"/>
    <property type="molecule type" value="Genomic_DNA"/>
</dbReference>
<evidence type="ECO:0000313" key="1">
    <source>
        <dbReference type="EMBL" id="QNO41456.1"/>
    </source>
</evidence>
<dbReference type="EMBL" id="MT630757">
    <property type="protein sequence ID" value="QNO42700.1"/>
    <property type="molecule type" value="Genomic_DNA"/>
</dbReference>
<dbReference type="EMBL" id="MT630819">
    <property type="protein sequence ID" value="QNO43417.1"/>
    <property type="molecule type" value="Genomic_DNA"/>
</dbReference>
<reference evidence="1" key="1">
    <citation type="submission" date="2020-06" db="EMBL/GenBank/DDBJ databases">
        <title>Unique genomic features of the anaerobic methanotrophic archaea.</title>
        <authorList>
            <person name="Chadwick G.L."/>
            <person name="Skennerton C.T."/>
            <person name="Laso-Perez R."/>
            <person name="Leu A.O."/>
            <person name="Speth D.R."/>
            <person name="Yu H."/>
            <person name="Morgan-Lang C."/>
            <person name="Hatzenpichler R."/>
            <person name="Goudeau D."/>
            <person name="Malmstrom R."/>
            <person name="Brazelton W.J."/>
            <person name="Woyke T."/>
            <person name="Hallam S.J."/>
            <person name="Tyson G.W."/>
            <person name="Wegener G."/>
            <person name="Boetius A."/>
            <person name="Orphan V."/>
        </authorList>
    </citation>
    <scope>NUCLEOTIDE SEQUENCE</scope>
</reference>
<dbReference type="AlphaFoldDB" id="A0A7G9Y0C2"/>